<accession>A0ABQ8YRT4</accession>
<evidence type="ECO:0000256" key="1">
    <source>
        <dbReference type="SAM" id="Coils"/>
    </source>
</evidence>
<feature type="compositionally biased region" description="Basic residues" evidence="2">
    <location>
        <begin position="161"/>
        <end position="190"/>
    </location>
</feature>
<dbReference type="Proteomes" id="UP001150062">
    <property type="component" value="Unassembled WGS sequence"/>
</dbReference>
<feature type="coiled-coil region" evidence="1">
    <location>
        <begin position="10"/>
        <end position="68"/>
    </location>
</feature>
<sequence>MPGVFLTDYRKMKKNNNKKLEKKTKEITEEKEKEKETTIELEKEIKREKEIEIEIEKTEKENKKEKLQPLTHQPIKKRIVDPLDLQLIDSKFMDFKLNQLLTEIKMLVSSNKQIREFDPKGEDLDFVQAIKENENIIVQKKKEYKELQELTKSKIFSNKINPKRKPKPKKSNKKINNKTKKNINNKTKKKINQDIKKL</sequence>
<protein>
    <submittedName>
        <fullName evidence="3">Uncharacterized protein</fullName>
    </submittedName>
</protein>
<evidence type="ECO:0000313" key="4">
    <source>
        <dbReference type="Proteomes" id="UP001150062"/>
    </source>
</evidence>
<evidence type="ECO:0000256" key="2">
    <source>
        <dbReference type="SAM" id="MobiDB-lite"/>
    </source>
</evidence>
<feature type="region of interest" description="Disordered" evidence="2">
    <location>
        <begin position="155"/>
        <end position="198"/>
    </location>
</feature>
<keyword evidence="1" id="KW-0175">Coiled coil</keyword>
<organism evidence="3 4">
    <name type="scientific">Anaeramoeba flamelloides</name>
    <dbReference type="NCBI Taxonomy" id="1746091"/>
    <lineage>
        <taxon>Eukaryota</taxon>
        <taxon>Metamonada</taxon>
        <taxon>Anaeramoebidae</taxon>
        <taxon>Anaeramoeba</taxon>
    </lineage>
</organism>
<name>A0ABQ8YRT4_9EUKA</name>
<dbReference type="EMBL" id="JAOAOG010000127">
    <property type="protein sequence ID" value="KAJ6247325.1"/>
    <property type="molecule type" value="Genomic_DNA"/>
</dbReference>
<comment type="caution">
    <text evidence="3">The sequence shown here is derived from an EMBL/GenBank/DDBJ whole genome shotgun (WGS) entry which is preliminary data.</text>
</comment>
<evidence type="ECO:0000313" key="3">
    <source>
        <dbReference type="EMBL" id="KAJ6247325.1"/>
    </source>
</evidence>
<keyword evidence="4" id="KW-1185">Reference proteome</keyword>
<proteinExistence type="predicted"/>
<gene>
    <name evidence="3" type="ORF">M0813_18854</name>
</gene>
<reference evidence="3" key="1">
    <citation type="submission" date="2022-08" db="EMBL/GenBank/DDBJ databases">
        <title>Novel sulfate-reducing endosymbionts in the free-living metamonad Anaeramoeba.</title>
        <authorList>
            <person name="Jerlstrom-Hultqvist J."/>
            <person name="Cepicka I."/>
            <person name="Gallot-Lavallee L."/>
            <person name="Salas-Leiva D."/>
            <person name="Curtis B.A."/>
            <person name="Zahonova K."/>
            <person name="Pipaliya S."/>
            <person name="Dacks J."/>
            <person name="Roger A.J."/>
        </authorList>
    </citation>
    <scope>NUCLEOTIDE SEQUENCE</scope>
    <source>
        <strain evidence="3">Schooner1</strain>
    </source>
</reference>